<gene>
    <name evidence="2" type="ORF">KIN20_025856</name>
</gene>
<evidence type="ECO:0000256" key="1">
    <source>
        <dbReference type="SAM" id="MobiDB-lite"/>
    </source>
</evidence>
<dbReference type="EMBL" id="JAHQIW010005280">
    <property type="protein sequence ID" value="KAJ1365500.1"/>
    <property type="molecule type" value="Genomic_DNA"/>
</dbReference>
<keyword evidence="3" id="KW-1185">Reference proteome</keyword>
<dbReference type="AlphaFoldDB" id="A0AAD5QWU3"/>
<evidence type="ECO:0000313" key="3">
    <source>
        <dbReference type="Proteomes" id="UP001196413"/>
    </source>
</evidence>
<evidence type="ECO:0000313" key="2">
    <source>
        <dbReference type="EMBL" id="KAJ1365500.1"/>
    </source>
</evidence>
<comment type="caution">
    <text evidence="2">The sequence shown here is derived from an EMBL/GenBank/DDBJ whole genome shotgun (WGS) entry which is preliminary data.</text>
</comment>
<proteinExistence type="predicted"/>
<sequence>MAARRGLYRNFLRYEYELGYDVQTAVENIDRAKAKDWRPHQQHWFLAEFHARLLQSSSETSTSPRYHSASRQRKVRCSQNDKEEVDRTRLRVAGSSALQFQLVAVSLSPLPARTPIISLDMKEACNKVTNKDK</sequence>
<name>A0AAD5QWU3_PARTN</name>
<organism evidence="2 3">
    <name type="scientific">Parelaphostrongylus tenuis</name>
    <name type="common">Meningeal worm</name>
    <dbReference type="NCBI Taxonomy" id="148309"/>
    <lineage>
        <taxon>Eukaryota</taxon>
        <taxon>Metazoa</taxon>
        <taxon>Ecdysozoa</taxon>
        <taxon>Nematoda</taxon>
        <taxon>Chromadorea</taxon>
        <taxon>Rhabditida</taxon>
        <taxon>Rhabditina</taxon>
        <taxon>Rhabditomorpha</taxon>
        <taxon>Strongyloidea</taxon>
        <taxon>Metastrongylidae</taxon>
        <taxon>Parelaphostrongylus</taxon>
    </lineage>
</organism>
<accession>A0AAD5QWU3</accession>
<dbReference type="Proteomes" id="UP001196413">
    <property type="component" value="Unassembled WGS sequence"/>
</dbReference>
<protein>
    <submittedName>
        <fullName evidence="2">Uncharacterized protein</fullName>
    </submittedName>
</protein>
<reference evidence="2" key="1">
    <citation type="submission" date="2021-06" db="EMBL/GenBank/DDBJ databases">
        <title>Parelaphostrongylus tenuis whole genome reference sequence.</title>
        <authorList>
            <person name="Garwood T.J."/>
            <person name="Larsen P.A."/>
            <person name="Fountain-Jones N.M."/>
            <person name="Garbe J.R."/>
            <person name="Macchietto M.G."/>
            <person name="Kania S.A."/>
            <person name="Gerhold R.W."/>
            <person name="Richards J.E."/>
            <person name="Wolf T.M."/>
        </authorList>
    </citation>
    <scope>NUCLEOTIDE SEQUENCE</scope>
    <source>
        <strain evidence="2">MNPRO001-30</strain>
        <tissue evidence="2">Meninges</tissue>
    </source>
</reference>
<feature type="region of interest" description="Disordered" evidence="1">
    <location>
        <begin position="58"/>
        <end position="86"/>
    </location>
</feature>